<protein>
    <recommendedName>
        <fullName evidence="8">Probable membrane transporter protein</fullName>
    </recommendedName>
</protein>
<evidence type="ECO:0000256" key="7">
    <source>
        <dbReference type="ARBA" id="ARBA00023136"/>
    </source>
</evidence>
<evidence type="ECO:0000313" key="9">
    <source>
        <dbReference type="EMBL" id="SHO59317.1"/>
    </source>
</evidence>
<dbReference type="PANTHER" id="PTHR30269">
    <property type="entry name" value="TRANSMEMBRANE PROTEIN YFCA"/>
    <property type="match status" value="1"/>
</dbReference>
<evidence type="ECO:0000256" key="8">
    <source>
        <dbReference type="RuleBase" id="RU363041"/>
    </source>
</evidence>
<organism evidence="9 10">
    <name type="scientific">Vibrio quintilis</name>
    <dbReference type="NCBI Taxonomy" id="1117707"/>
    <lineage>
        <taxon>Bacteria</taxon>
        <taxon>Pseudomonadati</taxon>
        <taxon>Pseudomonadota</taxon>
        <taxon>Gammaproteobacteria</taxon>
        <taxon>Vibrionales</taxon>
        <taxon>Vibrionaceae</taxon>
        <taxon>Vibrio</taxon>
    </lineage>
</organism>
<feature type="transmembrane region" description="Helical" evidence="8">
    <location>
        <begin position="82"/>
        <end position="103"/>
    </location>
</feature>
<dbReference type="PANTHER" id="PTHR30269:SF0">
    <property type="entry name" value="MEMBRANE TRANSPORTER PROTEIN YFCA-RELATED"/>
    <property type="match status" value="1"/>
</dbReference>
<feature type="transmembrane region" description="Helical" evidence="8">
    <location>
        <begin position="237"/>
        <end position="255"/>
    </location>
</feature>
<keyword evidence="5 8" id="KW-0812">Transmembrane</keyword>
<evidence type="ECO:0000256" key="2">
    <source>
        <dbReference type="ARBA" id="ARBA00009142"/>
    </source>
</evidence>
<evidence type="ECO:0000256" key="4">
    <source>
        <dbReference type="ARBA" id="ARBA00022475"/>
    </source>
</evidence>
<evidence type="ECO:0000256" key="6">
    <source>
        <dbReference type="ARBA" id="ARBA00022989"/>
    </source>
</evidence>
<feature type="transmembrane region" description="Helical" evidence="8">
    <location>
        <begin position="213"/>
        <end position="230"/>
    </location>
</feature>
<feature type="transmembrane region" description="Helical" evidence="8">
    <location>
        <begin position="189"/>
        <end position="207"/>
    </location>
</feature>
<sequence>MEYVSLLNSGDGIYLFLFVISVIAGIVDAIAGGGGLITVPALLLAGLPPMAVLGTNRLQAVVGELTTSVIFLSGQSLPRKGLMTGIICASAGALAGSFAVSLIDKESMEILLPVLMCAITLYSVLSKQLKSVTAAQPKISSSRFMVWCGLLIGFYNGFFGPGTGSLWMIAFVILLGYTIRQASMMTKPLNLAGNLVSLILFIILGHVDYTLGIVMGVGQIAGSLAGSRFVISHGHRIVRPVFISVTMLMTAKLIYEHLWAVSLV</sequence>
<dbReference type="AlphaFoldDB" id="A0A1M7Z2Y5"/>
<feature type="transmembrane region" description="Helical" evidence="8">
    <location>
        <begin position="12"/>
        <end position="45"/>
    </location>
</feature>
<dbReference type="GO" id="GO:0005886">
    <property type="term" value="C:plasma membrane"/>
    <property type="evidence" value="ECO:0007669"/>
    <property type="project" value="UniProtKB-SubCell"/>
</dbReference>
<evidence type="ECO:0000256" key="1">
    <source>
        <dbReference type="ARBA" id="ARBA00004651"/>
    </source>
</evidence>
<dbReference type="STRING" id="1117707.VQ7734_05101"/>
<accession>A0A1M7Z2Y5</accession>
<comment type="subcellular location">
    <subcellularLocation>
        <location evidence="1 8">Cell membrane</location>
        <topology evidence="1 8">Multi-pass membrane protein</topology>
    </subcellularLocation>
</comment>
<proteinExistence type="inferred from homology"/>
<feature type="transmembrane region" description="Helical" evidence="8">
    <location>
        <begin position="110"/>
        <end position="129"/>
    </location>
</feature>
<dbReference type="OrthoDB" id="554695at2"/>
<evidence type="ECO:0000256" key="5">
    <source>
        <dbReference type="ARBA" id="ARBA00022692"/>
    </source>
</evidence>
<comment type="similarity">
    <text evidence="2 8">Belongs to the 4-toluene sulfonate uptake permease (TSUP) (TC 2.A.102) family.</text>
</comment>
<evidence type="ECO:0000313" key="10">
    <source>
        <dbReference type="Proteomes" id="UP000184600"/>
    </source>
</evidence>
<feature type="transmembrane region" description="Helical" evidence="8">
    <location>
        <begin position="144"/>
        <end position="177"/>
    </location>
</feature>
<keyword evidence="7 8" id="KW-0472">Membrane</keyword>
<keyword evidence="3" id="KW-0813">Transport</keyword>
<dbReference type="EMBL" id="FRFG01000123">
    <property type="protein sequence ID" value="SHO59317.1"/>
    <property type="molecule type" value="Genomic_DNA"/>
</dbReference>
<dbReference type="InterPro" id="IPR002781">
    <property type="entry name" value="TM_pro_TauE-like"/>
</dbReference>
<keyword evidence="6 8" id="KW-1133">Transmembrane helix</keyword>
<dbReference type="InterPro" id="IPR052017">
    <property type="entry name" value="TSUP"/>
</dbReference>
<dbReference type="Proteomes" id="UP000184600">
    <property type="component" value="Unassembled WGS sequence"/>
</dbReference>
<name>A0A1M7Z2Y5_9VIBR</name>
<reference evidence="10" key="1">
    <citation type="submission" date="2016-12" db="EMBL/GenBank/DDBJ databases">
        <authorList>
            <person name="Rodrigo-Torres L."/>
            <person name="Arahal R.D."/>
            <person name="Lucena T."/>
        </authorList>
    </citation>
    <scope>NUCLEOTIDE SEQUENCE [LARGE SCALE GENOMIC DNA]</scope>
</reference>
<keyword evidence="4 8" id="KW-1003">Cell membrane</keyword>
<keyword evidence="10" id="KW-1185">Reference proteome</keyword>
<evidence type="ECO:0000256" key="3">
    <source>
        <dbReference type="ARBA" id="ARBA00022448"/>
    </source>
</evidence>
<dbReference type="RefSeq" id="WP_073586720.1">
    <property type="nucleotide sequence ID" value="NZ_AP024897.1"/>
</dbReference>
<gene>
    <name evidence="9" type="ORF">VQ7734_05101</name>
</gene>
<dbReference type="Pfam" id="PF01925">
    <property type="entry name" value="TauE"/>
    <property type="match status" value="1"/>
</dbReference>